<dbReference type="RefSeq" id="WP_130600273.1">
    <property type="nucleotide sequence ID" value="NZ_CP034759.1"/>
</dbReference>
<keyword evidence="3" id="KW-1185">Reference proteome</keyword>
<evidence type="ECO:0000313" key="3">
    <source>
        <dbReference type="Proteomes" id="UP000290244"/>
    </source>
</evidence>
<evidence type="ECO:0000259" key="1">
    <source>
        <dbReference type="PROSITE" id="PS51833"/>
    </source>
</evidence>
<dbReference type="InterPro" id="IPR013976">
    <property type="entry name" value="HDOD"/>
</dbReference>
<dbReference type="InterPro" id="IPR052340">
    <property type="entry name" value="RNase_Y/CdgJ"/>
</dbReference>
<dbReference type="Pfam" id="PF08668">
    <property type="entry name" value="HDOD"/>
    <property type="match status" value="1"/>
</dbReference>
<name>A0A4P6P1R0_9GAMM</name>
<evidence type="ECO:0000313" key="2">
    <source>
        <dbReference type="EMBL" id="QBG35266.1"/>
    </source>
</evidence>
<dbReference type="Proteomes" id="UP000290244">
    <property type="component" value="Chromosome"/>
</dbReference>
<organism evidence="2 3">
    <name type="scientific">Litorilituus sediminis</name>
    <dbReference type="NCBI Taxonomy" id="718192"/>
    <lineage>
        <taxon>Bacteria</taxon>
        <taxon>Pseudomonadati</taxon>
        <taxon>Pseudomonadota</taxon>
        <taxon>Gammaproteobacteria</taxon>
        <taxon>Alteromonadales</taxon>
        <taxon>Colwelliaceae</taxon>
        <taxon>Litorilituus</taxon>
    </lineage>
</organism>
<protein>
    <submittedName>
        <fullName evidence="2">HDOD domain-containing protein</fullName>
    </submittedName>
</protein>
<dbReference type="Gene3D" id="1.10.3210.10">
    <property type="entry name" value="Hypothetical protein af1432"/>
    <property type="match status" value="1"/>
</dbReference>
<dbReference type="OrthoDB" id="598113at2"/>
<dbReference type="AlphaFoldDB" id="A0A4P6P1R0"/>
<dbReference type="PANTHER" id="PTHR33525">
    <property type="match status" value="1"/>
</dbReference>
<reference evidence="2 3" key="1">
    <citation type="submission" date="2018-12" db="EMBL/GenBank/DDBJ databases">
        <title>Complete genome of Litorilituus sediminis.</title>
        <authorList>
            <person name="Liu A."/>
            <person name="Rong J."/>
        </authorList>
    </citation>
    <scope>NUCLEOTIDE SEQUENCE [LARGE SCALE GENOMIC DNA]</scope>
    <source>
        <strain evidence="2 3">JCM 17549</strain>
    </source>
</reference>
<dbReference type="PROSITE" id="PS51833">
    <property type="entry name" value="HDOD"/>
    <property type="match status" value="1"/>
</dbReference>
<proteinExistence type="predicted"/>
<dbReference type="SUPFAM" id="SSF109604">
    <property type="entry name" value="HD-domain/PDEase-like"/>
    <property type="match status" value="1"/>
</dbReference>
<accession>A0A4P6P1R0</accession>
<dbReference type="EMBL" id="CP034759">
    <property type="protein sequence ID" value="QBG35266.1"/>
    <property type="molecule type" value="Genomic_DNA"/>
</dbReference>
<dbReference type="PANTHER" id="PTHR33525:SF3">
    <property type="entry name" value="RIBONUCLEASE Y"/>
    <property type="match status" value="1"/>
</dbReference>
<dbReference type="KEGG" id="lsd:EMK97_05810"/>
<gene>
    <name evidence="2" type="ORF">EMK97_05810</name>
</gene>
<feature type="domain" description="HDOD" evidence="1">
    <location>
        <begin position="22"/>
        <end position="215"/>
    </location>
</feature>
<sequence>MATENALYTILVEKIKQDTLVLPTLPEVALKVRTAADDPDINLNQMSDIIAQDPALSLGMLKVANSALLGRSVKVETVSQAVTRIGLRQIKSIATAMAIEQVFVSQNEIVAMYMKKSWNKTIDIASVAISLMSTYLKDHKHTSLSLDTITLAALIHNIGVLPILTEAESHPDVFANPTFLQQAIIKLSGRIGGSITRAWGFSEELTLLAESWSDLTVLPEEVHYLDFIRAGAIYHNVFKNESTKEALLSNYVKKGVLSDIDYMESEEFKDMCADVKAMFT</sequence>